<evidence type="ECO:0000313" key="2">
    <source>
        <dbReference type="EMBL" id="CAK0842072.1"/>
    </source>
</evidence>
<dbReference type="Proteomes" id="UP001189429">
    <property type="component" value="Unassembled WGS sequence"/>
</dbReference>
<sequence length="1325" mass="146018">PGARARRSALPTGALAARALIVCTTAGRWWFANAALLSYIRDWGVLDAPLSRPLVEPEDDASKKDTRESERLSLDDYRRMRMYRKKKNDTSWIYVKLDHALLVGGIKDRAKRSSRRRPCWDYVSFPAPAASERTGVLEKALERPLEAKLYLSNAHGYGTSLSWFRSGLAGAWSTWSWGSTVGFAIFSGGVAVSGNLWRWMRGVVEELEDGHRSLLVADDGRGGCRDLYLGGRLETSIMIFTAFVAPGPSLWSCCQQMPSPRLAGETPPGIAMDSDGEAGPSRAGSSDESVPAKGMQEMPATRSSLFDEIIRPRSESRRARTSQSTSSAASPGESSHASGKRLPRGATEPRLDRHGDRMIDWLKRFEDTSNADKASQGRQPPQAASPTAATSGSATCPSIDLGTTDMLAGAGRSPEPLMKVRWGPRERALADLGKIDALPAVTRLAGLTSHVAPELLVKTYGADASLGKFATDWVRPSWPSRDHLGHQRMLHCMKLDRRSEASPELTQTARYETLGARVYAPKRAFEDVAGIVDGKQPRDSGADKWKSRVCWDLTDKLDGRPLTEGEEALTGKERYLTARLQQRVLQHAYPQMEGSDAATEEDEQTGGWSPPSVEPCGPFLETETLCRAGRCCPGRRFLEAWLAWGSQVAAIKVDEDAALWTVDICPLATEDLSDGAGRMTRKPNPAMEGELKGQKVYRDPSFRSRTFLPILAEKPWEAGMLGTTDELVEGVPLFVVSQERQIRAIWDWRRANLRWQTPLHGPLGSSATLTNLDLSNLGETDVVYTGVGDIPDRFDRFETPPDVWLYFVLEGLPLHEFFDYMRTTGQGYAIPYGGPLLAVKVLVMGRPWLLPLAHSRPKALTARRLWADSGGARLVYGAPTHKLIGPVEFESGSWAYMDDYVVVATCASGRQPVSEVMGRLTARVKYYLGKVRRPETAKTPFRLTDAARWGLTTMAYCATLRHTDLEAPWLSQVSVMGMTGSRDKGHGVAVTEASLEEIRTDTGYTEMRGWTIATDAWVPHVGGCTYDVDELADASATPPPRVSRRAHQALYLFAGKRREGDLKEAIYARAECDGYEIKVWSIDSVIEPKYDRPNDELVSVILGQTHDGHFHAVIAPPPCSAWSRACFLKERPRPPRTRLEPWGRSDILLTTFEHLRLDLGSRLLLTAMQAVREVCRTGGLCLTDHPADPEEDLYTSIRNPPEMACLCEETGGQIHQIDQGRYGASPMDSTMKGIFGVYDDALDLAVGRLRPRGNHRGRHPAILEGRVERGRPDICTASAQACQPLRCAARGRAILEALARMTKEMKGPDPACSWASPATTPFGPP</sequence>
<feature type="compositionally biased region" description="Low complexity" evidence="1">
    <location>
        <begin position="380"/>
        <end position="398"/>
    </location>
</feature>
<feature type="region of interest" description="Disordered" evidence="1">
    <location>
        <begin position="369"/>
        <end position="402"/>
    </location>
</feature>
<feature type="compositionally biased region" description="Basic and acidic residues" evidence="1">
    <location>
        <begin position="347"/>
        <end position="356"/>
    </location>
</feature>
<keyword evidence="3" id="KW-1185">Reference proteome</keyword>
<accession>A0ABN9TA81</accession>
<dbReference type="EMBL" id="CAUYUJ010014504">
    <property type="protein sequence ID" value="CAK0842072.1"/>
    <property type="molecule type" value="Genomic_DNA"/>
</dbReference>
<feature type="region of interest" description="Disordered" evidence="1">
    <location>
        <begin position="592"/>
        <end position="614"/>
    </location>
</feature>
<protein>
    <submittedName>
        <fullName evidence="2">Uncharacterized protein</fullName>
    </submittedName>
</protein>
<gene>
    <name evidence="2" type="ORF">PCOR1329_LOCUS37110</name>
</gene>
<feature type="compositionally biased region" description="Basic and acidic residues" evidence="1">
    <location>
        <begin position="308"/>
        <end position="318"/>
    </location>
</feature>
<feature type="non-terminal residue" evidence="2">
    <location>
        <position position="1325"/>
    </location>
</feature>
<feature type="region of interest" description="Disordered" evidence="1">
    <location>
        <begin position="256"/>
        <end position="356"/>
    </location>
</feature>
<organism evidence="2 3">
    <name type="scientific">Prorocentrum cordatum</name>
    <dbReference type="NCBI Taxonomy" id="2364126"/>
    <lineage>
        <taxon>Eukaryota</taxon>
        <taxon>Sar</taxon>
        <taxon>Alveolata</taxon>
        <taxon>Dinophyceae</taxon>
        <taxon>Prorocentrales</taxon>
        <taxon>Prorocentraceae</taxon>
        <taxon>Prorocentrum</taxon>
    </lineage>
</organism>
<evidence type="ECO:0000256" key="1">
    <source>
        <dbReference type="SAM" id="MobiDB-lite"/>
    </source>
</evidence>
<feature type="compositionally biased region" description="Low complexity" evidence="1">
    <location>
        <begin position="321"/>
        <end position="337"/>
    </location>
</feature>
<comment type="caution">
    <text evidence="2">The sequence shown here is derived from an EMBL/GenBank/DDBJ whole genome shotgun (WGS) entry which is preliminary data.</text>
</comment>
<evidence type="ECO:0000313" key="3">
    <source>
        <dbReference type="Proteomes" id="UP001189429"/>
    </source>
</evidence>
<feature type="non-terminal residue" evidence="2">
    <location>
        <position position="1"/>
    </location>
</feature>
<name>A0ABN9TA81_9DINO</name>
<proteinExistence type="predicted"/>
<feature type="region of interest" description="Disordered" evidence="1">
    <location>
        <begin position="1306"/>
        <end position="1325"/>
    </location>
</feature>
<reference evidence="2" key="1">
    <citation type="submission" date="2023-10" db="EMBL/GenBank/DDBJ databases">
        <authorList>
            <person name="Chen Y."/>
            <person name="Shah S."/>
            <person name="Dougan E. K."/>
            <person name="Thang M."/>
            <person name="Chan C."/>
        </authorList>
    </citation>
    <scope>NUCLEOTIDE SEQUENCE [LARGE SCALE GENOMIC DNA]</scope>
</reference>